<dbReference type="CDD" id="cd03244">
    <property type="entry name" value="ABCC_MRP_domain2"/>
    <property type="match status" value="1"/>
</dbReference>
<dbReference type="CDD" id="cd03250">
    <property type="entry name" value="ABCC_MRP_domain1"/>
    <property type="match status" value="1"/>
</dbReference>
<reference evidence="11" key="1">
    <citation type="submission" date="2025-05" db="UniProtKB">
        <authorList>
            <consortium name="EnsemblMetazoa"/>
        </authorList>
    </citation>
    <scope>IDENTIFICATION</scope>
</reference>
<evidence type="ECO:0000259" key="10">
    <source>
        <dbReference type="PROSITE" id="PS50929"/>
    </source>
</evidence>
<dbReference type="GeneID" id="114329993"/>
<dbReference type="Proteomes" id="UP001652700">
    <property type="component" value="Unplaced"/>
</dbReference>
<dbReference type="PROSITE" id="PS50929">
    <property type="entry name" value="ABC_TM1F"/>
    <property type="match status" value="2"/>
</dbReference>
<dbReference type="Pfam" id="PF00005">
    <property type="entry name" value="ABC_tran"/>
    <property type="match status" value="2"/>
</dbReference>
<keyword evidence="7 8" id="KW-0472">Membrane</keyword>
<organism evidence="11 12">
    <name type="scientific">Diabrotica virgifera virgifera</name>
    <name type="common">western corn rootworm</name>
    <dbReference type="NCBI Taxonomy" id="50390"/>
    <lineage>
        <taxon>Eukaryota</taxon>
        <taxon>Metazoa</taxon>
        <taxon>Ecdysozoa</taxon>
        <taxon>Arthropoda</taxon>
        <taxon>Hexapoda</taxon>
        <taxon>Insecta</taxon>
        <taxon>Pterygota</taxon>
        <taxon>Neoptera</taxon>
        <taxon>Endopterygota</taxon>
        <taxon>Coleoptera</taxon>
        <taxon>Polyphaga</taxon>
        <taxon>Cucujiformia</taxon>
        <taxon>Chrysomeloidea</taxon>
        <taxon>Chrysomelidae</taxon>
        <taxon>Galerucinae</taxon>
        <taxon>Diabroticina</taxon>
        <taxon>Diabroticites</taxon>
        <taxon>Diabrotica</taxon>
    </lineage>
</organism>
<name>A0ABM5KNQ8_DIAVI</name>
<accession>A0ABM5KNQ8</accession>
<feature type="transmembrane region" description="Helical" evidence="8">
    <location>
        <begin position="234"/>
        <end position="254"/>
    </location>
</feature>
<feature type="domain" description="ABC transporter" evidence="9">
    <location>
        <begin position="1084"/>
        <end position="1313"/>
    </location>
</feature>
<dbReference type="PROSITE" id="PS00211">
    <property type="entry name" value="ABC_TRANSPORTER_1"/>
    <property type="match status" value="2"/>
</dbReference>
<keyword evidence="6 8" id="KW-1133">Transmembrane helix</keyword>
<feature type="transmembrane region" description="Helical" evidence="8">
    <location>
        <begin position="319"/>
        <end position="342"/>
    </location>
</feature>
<dbReference type="SMART" id="SM00382">
    <property type="entry name" value="AAA"/>
    <property type="match status" value="2"/>
</dbReference>
<feature type="transmembrane region" description="Helical" evidence="8">
    <location>
        <begin position="133"/>
        <end position="158"/>
    </location>
</feature>
<dbReference type="InterPro" id="IPR011527">
    <property type="entry name" value="ABC1_TM_dom"/>
</dbReference>
<feature type="domain" description="ABC transmembrane type-1" evidence="10">
    <location>
        <begin position="96"/>
        <end position="353"/>
    </location>
</feature>
<evidence type="ECO:0000256" key="6">
    <source>
        <dbReference type="ARBA" id="ARBA00022989"/>
    </source>
</evidence>
<dbReference type="RefSeq" id="XP_050511825.1">
    <property type="nucleotide sequence ID" value="XM_050655868.1"/>
</dbReference>
<dbReference type="Gene3D" id="1.20.1560.10">
    <property type="entry name" value="ABC transporter type 1, transmembrane domain"/>
    <property type="match status" value="2"/>
</dbReference>
<dbReference type="PANTHER" id="PTHR24223:SF415">
    <property type="entry name" value="FI20190P1"/>
    <property type="match status" value="1"/>
</dbReference>
<feature type="transmembrane region" description="Helical" evidence="8">
    <location>
        <begin position="902"/>
        <end position="921"/>
    </location>
</feature>
<feature type="transmembrane region" description="Helical" evidence="8">
    <location>
        <begin position="989"/>
        <end position="1009"/>
    </location>
</feature>
<evidence type="ECO:0000259" key="9">
    <source>
        <dbReference type="PROSITE" id="PS50893"/>
    </source>
</evidence>
<comment type="subcellular location">
    <subcellularLocation>
        <location evidence="1">Membrane</location>
        <topology evidence="1">Multi-pass membrane protein</topology>
    </subcellularLocation>
</comment>
<evidence type="ECO:0000256" key="7">
    <source>
        <dbReference type="ARBA" id="ARBA00023136"/>
    </source>
</evidence>
<keyword evidence="5" id="KW-0067">ATP-binding</keyword>
<dbReference type="PROSITE" id="PS50893">
    <property type="entry name" value="ABC_TRANSPORTER_2"/>
    <property type="match status" value="2"/>
</dbReference>
<dbReference type="InterPro" id="IPR050173">
    <property type="entry name" value="ABC_transporter_C-like"/>
</dbReference>
<feature type="transmembrane region" description="Helical" evidence="8">
    <location>
        <begin position="206"/>
        <end position="228"/>
    </location>
</feature>
<feature type="transmembrane region" description="Helical" evidence="8">
    <location>
        <begin position="874"/>
        <end position="896"/>
    </location>
</feature>
<dbReference type="Pfam" id="PF00664">
    <property type="entry name" value="ABC_membrane"/>
    <property type="match status" value="2"/>
</dbReference>
<evidence type="ECO:0000313" key="12">
    <source>
        <dbReference type="Proteomes" id="UP001652700"/>
    </source>
</evidence>
<keyword evidence="12" id="KW-1185">Reference proteome</keyword>
<proteinExistence type="predicted"/>
<keyword evidence="4" id="KW-0547">Nucleotide-binding</keyword>
<evidence type="ECO:0000256" key="5">
    <source>
        <dbReference type="ARBA" id="ARBA00022840"/>
    </source>
</evidence>
<dbReference type="Gene3D" id="3.40.50.300">
    <property type="entry name" value="P-loop containing nucleotide triphosphate hydrolases"/>
    <property type="match status" value="2"/>
</dbReference>
<evidence type="ECO:0000256" key="4">
    <source>
        <dbReference type="ARBA" id="ARBA00022741"/>
    </source>
</evidence>
<feature type="transmembrane region" description="Helical" evidence="8">
    <location>
        <begin position="709"/>
        <end position="726"/>
    </location>
</feature>
<dbReference type="EnsemblMetazoa" id="XM_050655868.1">
    <property type="protein sequence ID" value="XP_050511825.1"/>
    <property type="gene ID" value="LOC114329993"/>
</dbReference>
<evidence type="ECO:0000256" key="3">
    <source>
        <dbReference type="ARBA" id="ARBA00022692"/>
    </source>
</evidence>
<keyword evidence="3 8" id="KW-0812">Transmembrane</keyword>
<dbReference type="SUPFAM" id="SSF90123">
    <property type="entry name" value="ABC transporter transmembrane region"/>
    <property type="match status" value="2"/>
</dbReference>
<evidence type="ECO:0008006" key="13">
    <source>
        <dbReference type="Google" id="ProtNLM"/>
    </source>
</evidence>
<dbReference type="InterPro" id="IPR044726">
    <property type="entry name" value="ABCC_6TM_D2"/>
</dbReference>
<dbReference type="InterPro" id="IPR017871">
    <property type="entry name" value="ABC_transporter-like_CS"/>
</dbReference>
<dbReference type="InterPro" id="IPR027417">
    <property type="entry name" value="P-loop_NTPase"/>
</dbReference>
<evidence type="ECO:0000313" key="11">
    <source>
        <dbReference type="EnsemblMetazoa" id="XP_050511825.1"/>
    </source>
</evidence>
<keyword evidence="2" id="KW-0813">Transport</keyword>
<evidence type="ECO:0000256" key="2">
    <source>
        <dbReference type="ARBA" id="ARBA00022448"/>
    </source>
</evidence>
<dbReference type="InterPro" id="IPR003593">
    <property type="entry name" value="AAA+_ATPase"/>
</dbReference>
<evidence type="ECO:0000256" key="8">
    <source>
        <dbReference type="SAM" id="Phobius"/>
    </source>
</evidence>
<feature type="domain" description="ABC transporter" evidence="9">
    <location>
        <begin position="408"/>
        <end position="629"/>
    </location>
</feature>
<dbReference type="PANTHER" id="PTHR24223">
    <property type="entry name" value="ATP-BINDING CASSETTE SUB-FAMILY C"/>
    <property type="match status" value="1"/>
</dbReference>
<feature type="transmembrane region" description="Helical" evidence="8">
    <location>
        <begin position="804"/>
        <end position="826"/>
    </location>
</feature>
<sequence length="1336" mass="151266">MNTGHNFKHENPRPKANPISKLFFGWMISFIRKGKEAEFQLKDLFKCQDKDRSQILGDKLQRVWDEEIVALKQNNKKPSLLRALIKAHYFEFMLYGILWFILYAVIMCSQPMVLGKLLFFFSVELTDEIRTNIYLYGFLLVALDAAIIFIYHHCYFGLMCVAMRVKISTSSLVYRKIMRLSQKAMTETGAGQIINLLSNDVNRFDYGLLPLHSLWVMPFQVIFLTFIIWQQVGLSSLVGIIAMGIISLLVQGYMGKLSGDYRAKIAKKTDRRVQLMSEIVSGIQVIKMYAWENPFENLVKSVRALEMKDITVSAYLRGLYGSLIFFLDKLSLYLTITTYVLLGYSITAEKVYSLTKAYNILQVAVATWYPAAIRLGAEALISINRLQEFLLLEEKKVQINYEKPNSDVILSNINASWTTGATNFQNLNLKVPNGSLCVIIGPVGAGKSSLLQLLLGEMELTQGSIQVGGKISYSSQQPWLFQSTIRNNILFGQPYNKNRYNQIIEICALKPDFDQFPRRDRTIVGERGVSLSGGQKARVNLARAVYRQADIYLLDDPLSAVDTHVCNHLFEKCISQYLAGKTRILITHQLQYLQKADMIVVLNEGKIKAQGTFKELCEGNIDFTEYMVNGKEDGSTEMEEIEFIEETTLSKQRNLDSDKATSRKISSVSLTFSELSENVSCANVDPNEEEGNDPNSTSFKDYILAVQKIWLIIFVLIIMIIVQVLSTGSDYWIFFWTSNEDIKNCAEEIKIQPFSTNTTHDFSTDIYYSSDNRTHSDGSWYDELFDYVESDHKIKKIFKTRYSIYVYTVIIGGVIVFVLARGFIFYKTCTIASTNLHNKMFHKLLQAPMRFFDTNPSGRTLNRFSKDIGTIDEYLPTVLIDSIGILLTAIGIFVNISISNHYVTITLFVLGPLFLLFRSYYIATAKVLKHLEGIAKSPVFSHINSTINGLATIRSSNSTNLLIGEFDDLQNTHTPTWYLLNACSTSFGLWLDILSLLFTISITISFIVLHNVSVVSGSLVGLAITQSMNLTGMLQHAIGQYSELINHLTSVERVLQYTKLDKEGPFKTSPENLPEENWPTQGKIEYNHVSLRYAEEEILVLREINFQIPAGCKIAIVGRTGSGKSSLVAALFRLAPTEGVIKVDDIDTKMIGLTDLRKKISIIPQEPVLFSASLRHNLDPFNEYDDSEIWTALEQVELKDVVDSLDFIVSEGGSNFSLGQRQLICLARASLRNNKILVLDEATANVDPRTDSFIQATIREKFQNCTVITIAHRLNTIMDSDKVLVMDFGNIVEFDHPYKLLQIPSGYLYNMVQETGSVMAQQLKEKAHEAYLKSIF</sequence>
<dbReference type="InterPro" id="IPR036640">
    <property type="entry name" value="ABC1_TM_sf"/>
</dbReference>
<dbReference type="InterPro" id="IPR003439">
    <property type="entry name" value="ABC_transporter-like_ATP-bd"/>
</dbReference>
<feature type="transmembrane region" description="Helical" evidence="8">
    <location>
        <begin position="92"/>
        <end position="113"/>
    </location>
</feature>
<dbReference type="SUPFAM" id="SSF52540">
    <property type="entry name" value="P-loop containing nucleoside triphosphate hydrolases"/>
    <property type="match status" value="2"/>
</dbReference>
<protein>
    <recommendedName>
        <fullName evidence="13">Multidrug resistance-associated protein 4-like</fullName>
    </recommendedName>
</protein>
<evidence type="ECO:0000256" key="1">
    <source>
        <dbReference type="ARBA" id="ARBA00004141"/>
    </source>
</evidence>
<feature type="domain" description="ABC transmembrane type-1" evidence="10">
    <location>
        <begin position="778"/>
        <end position="1046"/>
    </location>
</feature>
<dbReference type="CDD" id="cd18580">
    <property type="entry name" value="ABC_6TM_ABCC_D2"/>
    <property type="match status" value="1"/>
</dbReference>